<dbReference type="Pfam" id="PF00480">
    <property type="entry name" value="ROK"/>
    <property type="match status" value="1"/>
</dbReference>
<dbReference type="AlphaFoldDB" id="A0A6J6MKK1"/>
<dbReference type="SUPFAM" id="SSF53067">
    <property type="entry name" value="Actin-like ATPase domain"/>
    <property type="match status" value="1"/>
</dbReference>
<reference evidence="1" key="1">
    <citation type="submission" date="2020-05" db="EMBL/GenBank/DDBJ databases">
        <authorList>
            <person name="Chiriac C."/>
            <person name="Salcher M."/>
            <person name="Ghai R."/>
            <person name="Kavagutti S V."/>
        </authorList>
    </citation>
    <scope>NUCLEOTIDE SEQUENCE</scope>
</reference>
<sequence length="312" mass="32449">MSSSQYLIGIDVGGTKITIGLYNATCELQQNYRIDSGNRSDADIEIEIRNAISELTKIQSSIVSVGISSAGPIDLQRIEISPVNIPSFRKFPLGAIILDQLAKNGSKPKIAIQGDIIGMARAEISLDSALQTSSAFLVNAGTGIGGALISNGKVLTGDTGNSGYFGHASVAFDGPTCKCGANGCVEFYAGGAAMLSRAIENGVTQPITDFAELNSLAESGDQAAQRTIEIGAAAIAQATVNVMLINDLSKIICTGGVALSSEIFYQKFISDLALRVKPHAFLANLTVRKALLNSSSAELGAALLAREVVFSS</sequence>
<dbReference type="Gene3D" id="3.30.420.40">
    <property type="match status" value="2"/>
</dbReference>
<dbReference type="InterPro" id="IPR043129">
    <property type="entry name" value="ATPase_NBD"/>
</dbReference>
<name>A0A6J6MKK1_9ZZZZ</name>
<gene>
    <name evidence="1" type="ORF">UFOPK2312_00778</name>
    <name evidence="2" type="ORF">UFOPK3948_00816</name>
</gene>
<evidence type="ECO:0000313" key="1">
    <source>
        <dbReference type="EMBL" id="CAB4674721.1"/>
    </source>
</evidence>
<organism evidence="1">
    <name type="scientific">freshwater metagenome</name>
    <dbReference type="NCBI Taxonomy" id="449393"/>
    <lineage>
        <taxon>unclassified sequences</taxon>
        <taxon>metagenomes</taxon>
        <taxon>ecological metagenomes</taxon>
    </lineage>
</organism>
<accession>A0A6J6MKK1</accession>
<proteinExistence type="predicted"/>
<dbReference type="PANTHER" id="PTHR18964:SF169">
    <property type="entry name" value="N-ACETYLMANNOSAMINE KINASE"/>
    <property type="match status" value="1"/>
</dbReference>
<dbReference type="InterPro" id="IPR000600">
    <property type="entry name" value="ROK"/>
</dbReference>
<evidence type="ECO:0000313" key="2">
    <source>
        <dbReference type="EMBL" id="CAB4982420.1"/>
    </source>
</evidence>
<protein>
    <submittedName>
        <fullName evidence="1">Unannotated protein</fullName>
    </submittedName>
</protein>
<dbReference type="PANTHER" id="PTHR18964">
    <property type="entry name" value="ROK (REPRESSOR, ORF, KINASE) FAMILY"/>
    <property type="match status" value="1"/>
</dbReference>
<dbReference type="EMBL" id="CAFBOI010000107">
    <property type="protein sequence ID" value="CAB4982420.1"/>
    <property type="molecule type" value="Genomic_DNA"/>
</dbReference>
<dbReference type="EMBL" id="CAEZWY010000084">
    <property type="protein sequence ID" value="CAB4674721.1"/>
    <property type="molecule type" value="Genomic_DNA"/>
</dbReference>